<dbReference type="AlphaFoldDB" id="A0A553PZX2"/>
<accession>A0A553PZX2</accession>
<feature type="region of interest" description="Disordered" evidence="1">
    <location>
        <begin position="77"/>
        <end position="107"/>
    </location>
</feature>
<dbReference type="OrthoDB" id="2985014at2759"/>
<keyword evidence="2" id="KW-0812">Transmembrane</keyword>
<feature type="transmembrane region" description="Helical" evidence="2">
    <location>
        <begin position="47"/>
        <end position="73"/>
    </location>
</feature>
<keyword evidence="4" id="KW-1185">Reference proteome</keyword>
<organism evidence="3 4">
    <name type="scientific">Danionella cerebrum</name>
    <dbReference type="NCBI Taxonomy" id="2873325"/>
    <lineage>
        <taxon>Eukaryota</taxon>
        <taxon>Metazoa</taxon>
        <taxon>Chordata</taxon>
        <taxon>Craniata</taxon>
        <taxon>Vertebrata</taxon>
        <taxon>Euteleostomi</taxon>
        <taxon>Actinopterygii</taxon>
        <taxon>Neopterygii</taxon>
        <taxon>Teleostei</taxon>
        <taxon>Ostariophysi</taxon>
        <taxon>Cypriniformes</taxon>
        <taxon>Danionidae</taxon>
        <taxon>Danioninae</taxon>
        <taxon>Danionella</taxon>
    </lineage>
</organism>
<keyword evidence="2" id="KW-0472">Membrane</keyword>
<gene>
    <name evidence="3" type="ORF">DNTS_032507</name>
</gene>
<evidence type="ECO:0000256" key="1">
    <source>
        <dbReference type="SAM" id="MobiDB-lite"/>
    </source>
</evidence>
<dbReference type="EMBL" id="SRMA01026484">
    <property type="protein sequence ID" value="TRY83239.1"/>
    <property type="molecule type" value="Genomic_DNA"/>
</dbReference>
<feature type="compositionally biased region" description="Low complexity" evidence="1">
    <location>
        <begin position="77"/>
        <end position="88"/>
    </location>
</feature>
<name>A0A553PZX2_9TELE</name>
<keyword evidence="2" id="KW-1133">Transmembrane helix</keyword>
<feature type="compositionally biased region" description="Polar residues" evidence="1">
    <location>
        <begin position="93"/>
        <end position="106"/>
    </location>
</feature>
<proteinExistence type="predicted"/>
<protein>
    <submittedName>
        <fullName evidence="3">Uncharacterized protein</fullName>
    </submittedName>
</protein>
<comment type="caution">
    <text evidence="3">The sequence shown here is derived from an EMBL/GenBank/DDBJ whole genome shotgun (WGS) entry which is preliminary data.</text>
</comment>
<evidence type="ECO:0000313" key="3">
    <source>
        <dbReference type="EMBL" id="TRY83239.1"/>
    </source>
</evidence>
<evidence type="ECO:0000313" key="4">
    <source>
        <dbReference type="Proteomes" id="UP000316079"/>
    </source>
</evidence>
<reference evidence="3 4" key="1">
    <citation type="journal article" date="2019" name="Sci. Data">
        <title>Hybrid genome assembly and annotation of Danionella translucida.</title>
        <authorList>
            <person name="Kadobianskyi M."/>
            <person name="Schulze L."/>
            <person name="Schuelke M."/>
            <person name="Judkewitz B."/>
        </authorList>
    </citation>
    <scope>NUCLEOTIDE SEQUENCE [LARGE SCALE GENOMIC DNA]</scope>
    <source>
        <strain evidence="3 4">Bolton</strain>
    </source>
</reference>
<sequence length="126" mass="13617">MAVHHEYTINTCADDQESLDSDSAPLLDTEVKDVAVPPRCCSVRCNLALMMFLGFAVVYGLRVNLSVAMVAMVNGTNNQSSSDSNLSSECPVPSNTHDNQSQSSEQPEGVCILTDVKKVCYTLKNT</sequence>
<evidence type="ECO:0000256" key="2">
    <source>
        <dbReference type="SAM" id="Phobius"/>
    </source>
</evidence>
<dbReference type="Proteomes" id="UP000316079">
    <property type="component" value="Unassembled WGS sequence"/>
</dbReference>